<comment type="caution">
    <text evidence="3">The sequence shown here is derived from an EMBL/GenBank/DDBJ whole genome shotgun (WGS) entry which is preliminary data.</text>
</comment>
<keyword evidence="3" id="KW-0255">Endonuclease</keyword>
<dbReference type="EC" id="3.1.21.-" evidence="3"/>
<dbReference type="Proteomes" id="UP001595613">
    <property type="component" value="Unassembled WGS sequence"/>
</dbReference>
<proteinExistence type="predicted"/>
<keyword evidence="3" id="KW-0540">Nuclease</keyword>
<sequence length="400" mass="44872">MIVGENLASTFQHALEQFEATEANIAKLERLCDEVRGLVPSGVVFGSNADYEDKCRSAVDIAKHLPAIDGWKPDIGFVDWNALAQTRLDLLELGEPSAEISFENSLDEPQQQMRDYRFRFNRKRRALVRSAIERPIDEIDRLLRETASAVDQLPIGGQIPEPALSELRAHYKEIHVLLGSSASRPDRWQDMGRHLHFGQKGDFHDIVEFDWPAAKASLRASFYGQNEAIPVAVADLGELVASAPSGPIPIKLNWSALTDDTFERLMFALIASEPGYENPEWLTPTRAPDRGRDLSVMRVTRDGLSGQIRSRVIIQCKHWQSKTVNAAEVATLKEQMTLWEPPRVDVLTIATTGRFSTDAVQLIEKQAQSDRALKIEMWADSHLEMLLASRPALIAEFALR</sequence>
<dbReference type="InterPro" id="IPR011856">
    <property type="entry name" value="tRNA_endonuc-like_dom_sf"/>
</dbReference>
<feature type="domain" description="Restriction endonuclease type IV Mrr" evidence="2">
    <location>
        <begin position="257"/>
        <end position="367"/>
    </location>
</feature>
<name>A0ABV7X3T7_9HYPH</name>
<gene>
    <name evidence="3" type="ORF">ACFOOL_15855</name>
</gene>
<dbReference type="GO" id="GO:0016787">
    <property type="term" value="F:hydrolase activity"/>
    <property type="evidence" value="ECO:0007669"/>
    <property type="project" value="UniProtKB-KW"/>
</dbReference>
<dbReference type="RefSeq" id="WP_380098326.1">
    <property type="nucleotide sequence ID" value="NZ_JBHRYD010000016.1"/>
</dbReference>
<dbReference type="InterPro" id="IPR007560">
    <property type="entry name" value="Restrct_endonuc_IV_Mrr"/>
</dbReference>
<evidence type="ECO:0000313" key="3">
    <source>
        <dbReference type="EMBL" id="MFC3706226.1"/>
    </source>
</evidence>
<feature type="coiled-coil region" evidence="1">
    <location>
        <begin position="11"/>
        <end position="38"/>
    </location>
</feature>
<evidence type="ECO:0000313" key="4">
    <source>
        <dbReference type="Proteomes" id="UP001595613"/>
    </source>
</evidence>
<dbReference type="GO" id="GO:0004519">
    <property type="term" value="F:endonuclease activity"/>
    <property type="evidence" value="ECO:0007669"/>
    <property type="project" value="UniProtKB-KW"/>
</dbReference>
<keyword evidence="3" id="KW-0378">Hydrolase</keyword>
<keyword evidence="4" id="KW-1185">Reference proteome</keyword>
<dbReference type="Pfam" id="PF04471">
    <property type="entry name" value="Mrr_cat"/>
    <property type="match status" value="1"/>
</dbReference>
<dbReference type="EMBL" id="JBHRYD010000016">
    <property type="protein sequence ID" value="MFC3706226.1"/>
    <property type="molecule type" value="Genomic_DNA"/>
</dbReference>
<evidence type="ECO:0000259" key="2">
    <source>
        <dbReference type="Pfam" id="PF04471"/>
    </source>
</evidence>
<reference evidence="4" key="1">
    <citation type="journal article" date="2019" name="Int. J. Syst. Evol. Microbiol.">
        <title>The Global Catalogue of Microorganisms (GCM) 10K type strain sequencing project: providing services to taxonomists for standard genome sequencing and annotation.</title>
        <authorList>
            <consortium name="The Broad Institute Genomics Platform"/>
            <consortium name="The Broad Institute Genome Sequencing Center for Infectious Disease"/>
            <person name="Wu L."/>
            <person name="Ma J."/>
        </authorList>
    </citation>
    <scope>NUCLEOTIDE SEQUENCE [LARGE SCALE GENOMIC DNA]</scope>
    <source>
        <strain evidence="4">KCTC 42281</strain>
    </source>
</reference>
<evidence type="ECO:0000256" key="1">
    <source>
        <dbReference type="SAM" id="Coils"/>
    </source>
</evidence>
<keyword evidence="1" id="KW-0175">Coiled coil</keyword>
<dbReference type="Gene3D" id="3.40.1350.10">
    <property type="match status" value="1"/>
</dbReference>
<protein>
    <submittedName>
        <fullName evidence="3">Restriction endonuclease</fullName>
        <ecNumber evidence="3">3.1.21.-</ecNumber>
    </submittedName>
</protein>
<accession>A0ABV7X3T7</accession>
<organism evidence="3 4">
    <name type="scientific">Devosia honganensis</name>
    <dbReference type="NCBI Taxonomy" id="1610527"/>
    <lineage>
        <taxon>Bacteria</taxon>
        <taxon>Pseudomonadati</taxon>
        <taxon>Pseudomonadota</taxon>
        <taxon>Alphaproteobacteria</taxon>
        <taxon>Hyphomicrobiales</taxon>
        <taxon>Devosiaceae</taxon>
        <taxon>Devosia</taxon>
    </lineage>
</organism>